<evidence type="ECO:0000313" key="6">
    <source>
        <dbReference type="Proteomes" id="UP001595886"/>
    </source>
</evidence>
<comment type="caution">
    <text evidence="5">The sequence shown here is derived from an EMBL/GenBank/DDBJ whole genome shotgun (WGS) entry which is preliminary data.</text>
</comment>
<accession>A0ABV9QRQ3</accession>
<gene>
    <name evidence="5" type="ORF">ACFO6Q_02040</name>
</gene>
<dbReference type="InterPro" id="IPR001387">
    <property type="entry name" value="Cro/C1-type_HTH"/>
</dbReference>
<dbReference type="InterPro" id="IPR010982">
    <property type="entry name" value="Lambda_DNA-bd_dom_sf"/>
</dbReference>
<evidence type="ECO:0000256" key="2">
    <source>
        <dbReference type="ARBA" id="ARBA00023125"/>
    </source>
</evidence>
<dbReference type="CDD" id="cd00093">
    <property type="entry name" value="HTH_XRE"/>
    <property type="match status" value="1"/>
</dbReference>
<organism evidence="5 6">
    <name type="scientific">Dokdonella ginsengisoli</name>
    <dbReference type="NCBI Taxonomy" id="363846"/>
    <lineage>
        <taxon>Bacteria</taxon>
        <taxon>Pseudomonadati</taxon>
        <taxon>Pseudomonadota</taxon>
        <taxon>Gammaproteobacteria</taxon>
        <taxon>Lysobacterales</taxon>
        <taxon>Rhodanobacteraceae</taxon>
        <taxon>Dokdonella</taxon>
    </lineage>
</organism>
<proteinExistence type="predicted"/>
<reference evidence="6" key="1">
    <citation type="journal article" date="2019" name="Int. J. Syst. Evol. Microbiol.">
        <title>The Global Catalogue of Microorganisms (GCM) 10K type strain sequencing project: providing services to taxonomists for standard genome sequencing and annotation.</title>
        <authorList>
            <consortium name="The Broad Institute Genomics Platform"/>
            <consortium name="The Broad Institute Genome Sequencing Center for Infectious Disease"/>
            <person name="Wu L."/>
            <person name="Ma J."/>
        </authorList>
    </citation>
    <scope>NUCLEOTIDE SEQUENCE [LARGE SCALE GENOMIC DNA]</scope>
    <source>
        <strain evidence="6">CCUG 30340</strain>
    </source>
</reference>
<dbReference type="PANTHER" id="PTHR46797">
    <property type="entry name" value="HTH-TYPE TRANSCRIPTIONAL REGULATOR"/>
    <property type="match status" value="1"/>
</dbReference>
<dbReference type="SMART" id="SM00530">
    <property type="entry name" value="HTH_XRE"/>
    <property type="match status" value="1"/>
</dbReference>
<dbReference type="CDD" id="cd02209">
    <property type="entry name" value="cupin_XRE_C"/>
    <property type="match status" value="1"/>
</dbReference>
<keyword evidence="2" id="KW-0238">DNA-binding</keyword>
<dbReference type="Gene3D" id="1.10.260.40">
    <property type="entry name" value="lambda repressor-like DNA-binding domains"/>
    <property type="match status" value="1"/>
</dbReference>
<evidence type="ECO:0000256" key="1">
    <source>
        <dbReference type="ARBA" id="ARBA00023015"/>
    </source>
</evidence>
<protein>
    <submittedName>
        <fullName evidence="5">Helix-turn-helix domain-containing protein</fullName>
    </submittedName>
</protein>
<dbReference type="PANTHER" id="PTHR46797:SF23">
    <property type="entry name" value="HTH-TYPE TRANSCRIPTIONAL REGULATOR SUTR"/>
    <property type="match status" value="1"/>
</dbReference>
<dbReference type="RefSeq" id="WP_380018822.1">
    <property type="nucleotide sequence ID" value="NZ_JBHSHD010000002.1"/>
</dbReference>
<dbReference type="InterPro" id="IPR050807">
    <property type="entry name" value="TransReg_Diox_bact_type"/>
</dbReference>
<evidence type="ECO:0000259" key="4">
    <source>
        <dbReference type="PROSITE" id="PS50943"/>
    </source>
</evidence>
<keyword evidence="6" id="KW-1185">Reference proteome</keyword>
<dbReference type="EMBL" id="JBHSHD010000002">
    <property type="protein sequence ID" value="MFC4819084.1"/>
    <property type="molecule type" value="Genomic_DNA"/>
</dbReference>
<keyword evidence="1" id="KW-0805">Transcription regulation</keyword>
<dbReference type="SUPFAM" id="SSF51182">
    <property type="entry name" value="RmlC-like cupins"/>
    <property type="match status" value="1"/>
</dbReference>
<dbReference type="Proteomes" id="UP001595886">
    <property type="component" value="Unassembled WGS sequence"/>
</dbReference>
<dbReference type="InterPro" id="IPR014710">
    <property type="entry name" value="RmlC-like_jellyroll"/>
</dbReference>
<dbReference type="PROSITE" id="PS50943">
    <property type="entry name" value="HTH_CROC1"/>
    <property type="match status" value="1"/>
</dbReference>
<sequence>MTHVAINLRTRRLAAGLSQKELAARSGISLRMIGAIEAGASSASTATLDRIGIALNATLADLVRDPAAPRTQAVDRLGWSGPHGGEGVLRWSVEARREVEVWEWRLQPGERYEAAADPQGWRVLLFVTEGRLTLEIGSESIAIERDPYLLDSARAHAFANRGEGVLRFFRCTCW</sequence>
<keyword evidence="3" id="KW-0804">Transcription</keyword>
<dbReference type="SUPFAM" id="SSF47413">
    <property type="entry name" value="lambda repressor-like DNA-binding domains"/>
    <property type="match status" value="1"/>
</dbReference>
<evidence type="ECO:0000313" key="5">
    <source>
        <dbReference type="EMBL" id="MFC4819084.1"/>
    </source>
</evidence>
<name>A0ABV9QRQ3_9GAMM</name>
<dbReference type="Gene3D" id="2.60.120.10">
    <property type="entry name" value="Jelly Rolls"/>
    <property type="match status" value="1"/>
</dbReference>
<evidence type="ECO:0000256" key="3">
    <source>
        <dbReference type="ARBA" id="ARBA00023163"/>
    </source>
</evidence>
<feature type="domain" description="HTH cro/C1-type" evidence="4">
    <location>
        <begin position="8"/>
        <end position="62"/>
    </location>
</feature>
<dbReference type="InterPro" id="IPR011051">
    <property type="entry name" value="RmlC_Cupin_sf"/>
</dbReference>
<dbReference type="Pfam" id="PF01381">
    <property type="entry name" value="HTH_3"/>
    <property type="match status" value="1"/>
</dbReference>